<dbReference type="CDD" id="cd00609">
    <property type="entry name" value="AAT_like"/>
    <property type="match status" value="1"/>
</dbReference>
<dbReference type="InterPro" id="IPR050596">
    <property type="entry name" value="AspAT/PAT-like"/>
</dbReference>
<comment type="cofactor">
    <cofactor evidence="1">
        <name>pyridoxal 5'-phosphate</name>
        <dbReference type="ChEBI" id="CHEBI:597326"/>
    </cofactor>
</comment>
<evidence type="ECO:0000313" key="9">
    <source>
        <dbReference type="EMBL" id="AVX04514.1"/>
    </source>
</evidence>
<evidence type="ECO:0000256" key="4">
    <source>
        <dbReference type="ARBA" id="ARBA00022576"/>
    </source>
</evidence>
<accession>A0A2R4MF31</accession>
<sequence length="388" mass="42458">MTEIAQLPHLQPFFAMEILAMAKTLEAEGRKICHLEVGEPGAAPAPEVIAAVQQSAQTDPQRYTPAKGDLALRRALVDYYRQQHKAIVNPENILVTNGSSAGFVLAFLSGFEKGSKIAVTRPGYPAYLNIISSLGFEPVEIELSASNGWRLDADAVRAAHSETPFDGLLLASPANPTGAMIEREEFARIMNACDDLDVRFISDEIYHGLSHGLPETSALELSDNALIINSFSKYYCMTGWRLGWLVLPDEMVRQTEILAQNMFISAPSLSQVAGRVALPCRDYYDQQKAAYVRNGMLLVEALSEMGFKDARMSDGAFYAYVGIEGFAQDSVAFCKALLQEAGVAATPGVDFDRVNGHKFVRFSYAGDHDMLVEAIEKMAGFLSRPLSL</sequence>
<dbReference type="PANTHER" id="PTHR46383:SF2">
    <property type="entry name" value="AMINOTRANSFERASE"/>
    <property type="match status" value="1"/>
</dbReference>
<reference evidence="9 10" key="1">
    <citation type="submission" date="2017-05" db="EMBL/GenBank/DDBJ databases">
        <title>Genome Analysis of Maritalea myrionectae HL2708#5.</title>
        <authorList>
            <consortium name="Cotde Inc.-PKNU"/>
            <person name="Jang D."/>
            <person name="Oh H.-M."/>
        </authorList>
    </citation>
    <scope>NUCLEOTIDE SEQUENCE [LARGE SCALE GENOMIC DNA]</scope>
    <source>
        <strain evidence="9 10">HL2708#5</strain>
    </source>
</reference>
<dbReference type="GO" id="GO:0004069">
    <property type="term" value="F:L-aspartate:2-oxoglutarate aminotransferase activity"/>
    <property type="evidence" value="ECO:0007669"/>
    <property type="project" value="UniProtKB-EC"/>
</dbReference>
<keyword evidence="10" id="KW-1185">Reference proteome</keyword>
<comment type="catalytic activity">
    <reaction evidence="7">
        <text>L-aspartate + 2-oxoglutarate = oxaloacetate + L-glutamate</text>
        <dbReference type="Rhea" id="RHEA:21824"/>
        <dbReference type="ChEBI" id="CHEBI:16452"/>
        <dbReference type="ChEBI" id="CHEBI:16810"/>
        <dbReference type="ChEBI" id="CHEBI:29985"/>
        <dbReference type="ChEBI" id="CHEBI:29991"/>
        <dbReference type="EC" id="2.6.1.1"/>
    </reaction>
</comment>
<dbReference type="InterPro" id="IPR015424">
    <property type="entry name" value="PyrdxlP-dep_Trfase"/>
</dbReference>
<dbReference type="GO" id="GO:0006520">
    <property type="term" value="P:amino acid metabolic process"/>
    <property type="evidence" value="ECO:0007669"/>
    <property type="project" value="InterPro"/>
</dbReference>
<evidence type="ECO:0000259" key="8">
    <source>
        <dbReference type="Pfam" id="PF00155"/>
    </source>
</evidence>
<dbReference type="InterPro" id="IPR015421">
    <property type="entry name" value="PyrdxlP-dep_Trfase_major"/>
</dbReference>
<keyword evidence="6" id="KW-0663">Pyridoxal phosphate</keyword>
<name>A0A2R4MF31_9HYPH</name>
<comment type="similarity">
    <text evidence="2">Belongs to the class-I pyridoxal-phosphate-dependent aminotransferase family.</text>
</comment>
<gene>
    <name evidence="9" type="ORF">MXMO3_01990</name>
</gene>
<evidence type="ECO:0000256" key="6">
    <source>
        <dbReference type="ARBA" id="ARBA00022898"/>
    </source>
</evidence>
<dbReference type="AlphaFoldDB" id="A0A2R4MF31"/>
<evidence type="ECO:0000256" key="7">
    <source>
        <dbReference type="ARBA" id="ARBA00049185"/>
    </source>
</evidence>
<evidence type="ECO:0000256" key="1">
    <source>
        <dbReference type="ARBA" id="ARBA00001933"/>
    </source>
</evidence>
<keyword evidence="5" id="KW-0808">Transferase</keyword>
<dbReference type="EC" id="2.6.1.1" evidence="3"/>
<evidence type="ECO:0000313" key="10">
    <source>
        <dbReference type="Proteomes" id="UP000258927"/>
    </source>
</evidence>
<evidence type="ECO:0000256" key="3">
    <source>
        <dbReference type="ARBA" id="ARBA00012753"/>
    </source>
</evidence>
<dbReference type="EMBL" id="CP021330">
    <property type="protein sequence ID" value="AVX04514.1"/>
    <property type="molecule type" value="Genomic_DNA"/>
</dbReference>
<keyword evidence="4" id="KW-0032">Aminotransferase</keyword>
<dbReference type="Proteomes" id="UP000258927">
    <property type="component" value="Chromosome"/>
</dbReference>
<evidence type="ECO:0000256" key="2">
    <source>
        <dbReference type="ARBA" id="ARBA00007441"/>
    </source>
</evidence>
<protein>
    <recommendedName>
        <fullName evidence="3">aspartate transaminase</fullName>
        <ecNumber evidence="3">2.6.1.1</ecNumber>
    </recommendedName>
</protein>
<dbReference type="RefSeq" id="WP_036222729.1">
    <property type="nucleotide sequence ID" value="NZ_CP021330.1"/>
</dbReference>
<proteinExistence type="inferred from homology"/>
<feature type="domain" description="Aminotransferase class I/classII large" evidence="8">
    <location>
        <begin position="32"/>
        <end position="377"/>
    </location>
</feature>
<dbReference type="Gene3D" id="3.40.640.10">
    <property type="entry name" value="Type I PLP-dependent aspartate aminotransferase-like (Major domain)"/>
    <property type="match status" value="1"/>
</dbReference>
<dbReference type="GO" id="GO:0030170">
    <property type="term" value="F:pyridoxal phosphate binding"/>
    <property type="evidence" value="ECO:0007669"/>
    <property type="project" value="InterPro"/>
</dbReference>
<dbReference type="SUPFAM" id="SSF53383">
    <property type="entry name" value="PLP-dependent transferases"/>
    <property type="match status" value="1"/>
</dbReference>
<dbReference type="Pfam" id="PF00155">
    <property type="entry name" value="Aminotran_1_2"/>
    <property type="match status" value="1"/>
</dbReference>
<dbReference type="InterPro" id="IPR004839">
    <property type="entry name" value="Aminotransferase_I/II_large"/>
</dbReference>
<dbReference type="STRING" id="1122213.GCA_000423365_02289"/>
<dbReference type="KEGG" id="mmyr:MXMO3_01990"/>
<evidence type="ECO:0000256" key="5">
    <source>
        <dbReference type="ARBA" id="ARBA00022679"/>
    </source>
</evidence>
<organism evidence="9 10">
    <name type="scientific">Maritalea myrionectae</name>
    <dbReference type="NCBI Taxonomy" id="454601"/>
    <lineage>
        <taxon>Bacteria</taxon>
        <taxon>Pseudomonadati</taxon>
        <taxon>Pseudomonadota</taxon>
        <taxon>Alphaproteobacteria</taxon>
        <taxon>Hyphomicrobiales</taxon>
        <taxon>Devosiaceae</taxon>
        <taxon>Maritalea</taxon>
    </lineage>
</organism>
<dbReference type="PANTHER" id="PTHR46383">
    <property type="entry name" value="ASPARTATE AMINOTRANSFERASE"/>
    <property type="match status" value="1"/>
</dbReference>